<gene>
    <name evidence="1" type="ORF">MPEAHAMD_5146</name>
</gene>
<keyword evidence="2" id="KW-1185">Reference proteome</keyword>
<evidence type="ECO:0000313" key="2">
    <source>
        <dbReference type="Proteomes" id="UP001055286"/>
    </source>
</evidence>
<dbReference type="AlphaFoldDB" id="A0AA37M6T1"/>
<accession>A0AA37M6T1</accession>
<reference evidence="1" key="1">
    <citation type="journal article" date="2016" name="Front. Microbiol.">
        <title>Genome Sequence of the Piezophilic, Mesophilic Sulfate-Reducing Bacterium Desulfovibrio indicus J2T.</title>
        <authorList>
            <person name="Cao J."/>
            <person name="Maignien L."/>
            <person name="Shao Z."/>
            <person name="Alain K."/>
            <person name="Jebbar M."/>
        </authorList>
    </citation>
    <scope>NUCLEOTIDE SEQUENCE</scope>
    <source>
        <strain evidence="1">JCM 32048</strain>
    </source>
</reference>
<reference evidence="1" key="2">
    <citation type="submission" date="2021-08" db="EMBL/GenBank/DDBJ databases">
        <authorList>
            <person name="Tani A."/>
            <person name="Ola A."/>
            <person name="Ogura Y."/>
            <person name="Katsura K."/>
            <person name="Hayashi T."/>
        </authorList>
    </citation>
    <scope>NUCLEOTIDE SEQUENCE</scope>
    <source>
        <strain evidence="1">JCM 32048</strain>
    </source>
</reference>
<dbReference type="EMBL" id="BPQJ01000032">
    <property type="protein sequence ID" value="GJD64960.1"/>
    <property type="molecule type" value="Genomic_DNA"/>
</dbReference>
<evidence type="ECO:0000313" key="1">
    <source>
        <dbReference type="EMBL" id="GJD64960.1"/>
    </source>
</evidence>
<protein>
    <recommendedName>
        <fullName evidence="3">Glycosyl transferase</fullName>
    </recommendedName>
</protein>
<dbReference type="Proteomes" id="UP001055286">
    <property type="component" value="Unassembled WGS sequence"/>
</dbReference>
<evidence type="ECO:0008006" key="3">
    <source>
        <dbReference type="Google" id="ProtNLM"/>
    </source>
</evidence>
<name>A0AA37M6T1_9HYPH</name>
<sequence>MIEGPVFHKDIPTHYANLMMQYMVALKLKSLIPNLHLSNFMMPYWNIEHPAIDGEASSAVCVLDDEQHVDLNRVRYLADNKIFDRFNWRGYGQRVEYFPTAAEAKLIFQRPDIKCPVFDGDAVVCPVRGGEILDARHPGYTIVPIDFYADVIEAMGWRPVFTGQTDDNIYMRALRDRFPHAEIVPHRGLLEDFYIIRSAANVILSVSTFAWLAAWLSDATRIVLPVYGMFNPDLYPAHDLLPLGDERYRFYRLPQQPAVPLHELLEAHARMRGQWHPVGTQDLRRK</sequence>
<dbReference type="RefSeq" id="WP_238192761.1">
    <property type="nucleotide sequence ID" value="NZ_BPQJ01000032.1"/>
</dbReference>
<comment type="caution">
    <text evidence="1">The sequence shown here is derived from an EMBL/GenBank/DDBJ whole genome shotgun (WGS) entry which is preliminary data.</text>
</comment>
<proteinExistence type="predicted"/>
<organism evidence="1 2">
    <name type="scientific">Methylobacterium frigidaeris</name>
    <dbReference type="NCBI Taxonomy" id="2038277"/>
    <lineage>
        <taxon>Bacteria</taxon>
        <taxon>Pseudomonadati</taxon>
        <taxon>Pseudomonadota</taxon>
        <taxon>Alphaproteobacteria</taxon>
        <taxon>Hyphomicrobiales</taxon>
        <taxon>Methylobacteriaceae</taxon>
        <taxon>Methylobacterium</taxon>
    </lineage>
</organism>